<evidence type="ECO:0000256" key="1">
    <source>
        <dbReference type="SAM" id="MobiDB-lite"/>
    </source>
</evidence>
<dbReference type="InterPro" id="IPR021382">
    <property type="entry name" value="DUF3014"/>
</dbReference>
<dbReference type="EMBL" id="JBHSGG010000035">
    <property type="protein sequence ID" value="MFC4729018.1"/>
    <property type="molecule type" value="Genomic_DNA"/>
</dbReference>
<keyword evidence="2" id="KW-0812">Transmembrane</keyword>
<keyword evidence="2" id="KW-0472">Membrane</keyword>
<comment type="caution">
    <text evidence="3">The sequence shown here is derived from an EMBL/GenBank/DDBJ whole genome shotgun (WGS) entry which is preliminary data.</text>
</comment>
<keyword evidence="4" id="KW-1185">Reference proteome</keyword>
<organism evidence="3 4">
    <name type="scientific">Coralloluteibacterium thermophilum</name>
    <dbReference type="NCBI Taxonomy" id="2707049"/>
    <lineage>
        <taxon>Bacteria</taxon>
        <taxon>Pseudomonadati</taxon>
        <taxon>Pseudomonadota</taxon>
        <taxon>Gammaproteobacteria</taxon>
        <taxon>Lysobacterales</taxon>
        <taxon>Lysobacteraceae</taxon>
        <taxon>Coralloluteibacterium</taxon>
    </lineage>
</organism>
<gene>
    <name evidence="3" type="ORF">ACFO3Q_12660</name>
</gene>
<evidence type="ECO:0000256" key="2">
    <source>
        <dbReference type="SAM" id="Phobius"/>
    </source>
</evidence>
<dbReference type="Pfam" id="PF11219">
    <property type="entry name" value="DUF3014"/>
    <property type="match status" value="1"/>
</dbReference>
<protein>
    <submittedName>
        <fullName evidence="3">DUF3014 domain-containing protein</fullName>
    </submittedName>
</protein>
<evidence type="ECO:0000313" key="3">
    <source>
        <dbReference type="EMBL" id="MFC4729018.1"/>
    </source>
</evidence>
<dbReference type="RefSeq" id="WP_377005090.1">
    <property type="nucleotide sequence ID" value="NZ_JBHSGG010000035.1"/>
</dbReference>
<accession>A0ABV9NR66</accession>
<sequence>MPARRASALPWILTLLVIAGTAGLWWWQTQERSPPAPPPGGTMQEPMPDPSPRHPIESVAVPEAEADAVAPPLDGDAGLLDALRGLVPGEAFGLLVREHLAGRFVATVDNLPNARLAPQIMPVRRVPGTLAIESEADATGDDGVRLLLAEDNAARYTPYVRAFEAADPDRLVALYVRAYPQLQQAYRELGYRDRHFNDRMVAVIDHLLEAPEVAGPIVLRDTGNGYAFADPALEGRSVGHKALLRMGPAHTATVKARLRVLRDRLAGVRPAAVPEEAGRPDAGT</sequence>
<name>A0ABV9NR66_9GAMM</name>
<feature type="transmembrane region" description="Helical" evidence="2">
    <location>
        <begin position="7"/>
        <end position="27"/>
    </location>
</feature>
<keyword evidence="2" id="KW-1133">Transmembrane helix</keyword>
<evidence type="ECO:0000313" key="4">
    <source>
        <dbReference type="Proteomes" id="UP001595892"/>
    </source>
</evidence>
<reference evidence="4" key="1">
    <citation type="journal article" date="2019" name="Int. J. Syst. Evol. Microbiol.">
        <title>The Global Catalogue of Microorganisms (GCM) 10K type strain sequencing project: providing services to taxonomists for standard genome sequencing and annotation.</title>
        <authorList>
            <consortium name="The Broad Institute Genomics Platform"/>
            <consortium name="The Broad Institute Genome Sequencing Center for Infectious Disease"/>
            <person name="Wu L."/>
            <person name="Ma J."/>
        </authorList>
    </citation>
    <scope>NUCLEOTIDE SEQUENCE [LARGE SCALE GENOMIC DNA]</scope>
    <source>
        <strain evidence="4">CGMCC 1.13574</strain>
    </source>
</reference>
<proteinExistence type="predicted"/>
<dbReference type="Proteomes" id="UP001595892">
    <property type="component" value="Unassembled WGS sequence"/>
</dbReference>
<feature type="region of interest" description="Disordered" evidence="1">
    <location>
        <begin position="30"/>
        <end position="56"/>
    </location>
</feature>